<dbReference type="SUPFAM" id="SSF102405">
    <property type="entry name" value="MCP/YpsA-like"/>
    <property type="match status" value="1"/>
</dbReference>
<accession>A0A4V2E011</accession>
<dbReference type="Pfam" id="PF03641">
    <property type="entry name" value="Lysine_decarbox"/>
    <property type="match status" value="1"/>
</dbReference>
<organism evidence="4 5">
    <name type="scientific">Candidatus Finniella inopinata</name>
    <dbReference type="NCBI Taxonomy" id="1696036"/>
    <lineage>
        <taxon>Bacteria</taxon>
        <taxon>Pseudomonadati</taxon>
        <taxon>Pseudomonadota</taxon>
        <taxon>Alphaproteobacteria</taxon>
        <taxon>Holosporales</taxon>
        <taxon>Candidatus Paracaedibacteraceae</taxon>
        <taxon>Candidatus Finniella</taxon>
    </lineage>
</organism>
<gene>
    <name evidence="4" type="ORF">EQU50_01550</name>
</gene>
<dbReference type="OrthoDB" id="9801098at2"/>
<dbReference type="PANTHER" id="PTHR31223">
    <property type="entry name" value="LOG FAMILY PROTEIN YJL055W"/>
    <property type="match status" value="1"/>
</dbReference>
<dbReference type="GO" id="GO:0005829">
    <property type="term" value="C:cytosol"/>
    <property type="evidence" value="ECO:0007669"/>
    <property type="project" value="TreeGrafter"/>
</dbReference>
<protein>
    <recommendedName>
        <fullName evidence="3">Cytokinin riboside 5'-monophosphate phosphoribohydrolase</fullName>
        <ecNumber evidence="3">3.2.2.n1</ecNumber>
    </recommendedName>
</protein>
<evidence type="ECO:0000256" key="3">
    <source>
        <dbReference type="RuleBase" id="RU363015"/>
    </source>
</evidence>
<dbReference type="Gene3D" id="3.40.50.450">
    <property type="match status" value="1"/>
</dbReference>
<dbReference type="InterPro" id="IPR031100">
    <property type="entry name" value="LOG_fam"/>
</dbReference>
<comment type="similarity">
    <text evidence="2 3">Belongs to the LOG family.</text>
</comment>
<evidence type="ECO:0000256" key="2">
    <source>
        <dbReference type="ARBA" id="ARBA00006763"/>
    </source>
</evidence>
<comment type="catalytic activity">
    <reaction evidence="1">
        <text>AMP + H2O = D-ribose 5-phosphate + adenine</text>
        <dbReference type="Rhea" id="RHEA:20129"/>
        <dbReference type="ChEBI" id="CHEBI:15377"/>
        <dbReference type="ChEBI" id="CHEBI:16708"/>
        <dbReference type="ChEBI" id="CHEBI:78346"/>
        <dbReference type="ChEBI" id="CHEBI:456215"/>
        <dbReference type="EC" id="3.2.2.4"/>
    </reaction>
</comment>
<evidence type="ECO:0000313" key="5">
    <source>
        <dbReference type="Proteomes" id="UP000293550"/>
    </source>
</evidence>
<keyword evidence="3" id="KW-0378">Hydrolase</keyword>
<reference evidence="4 5" key="1">
    <citation type="submission" date="2018-10" db="EMBL/GenBank/DDBJ databases">
        <title>An updated phylogeny of the Alphaproteobacteria reveals that the parasitic Rickettsiales and Holosporales have independent origins.</title>
        <authorList>
            <person name="Munoz-Gomez S.A."/>
            <person name="Hess S."/>
            <person name="Burger G."/>
            <person name="Lang B.F."/>
            <person name="Susko E."/>
            <person name="Slamovits C.H."/>
            <person name="Roger A.J."/>
        </authorList>
    </citation>
    <scope>NUCLEOTIDE SEQUENCE [LARGE SCALE GENOMIC DNA]</scope>
    <source>
        <strain evidence="4">HOLO01</strain>
    </source>
</reference>
<dbReference type="AlphaFoldDB" id="A0A4V2E011"/>
<evidence type="ECO:0000256" key="1">
    <source>
        <dbReference type="ARBA" id="ARBA00000274"/>
    </source>
</evidence>
<keyword evidence="3" id="KW-0203">Cytokinin biosynthesis</keyword>
<evidence type="ECO:0000313" key="4">
    <source>
        <dbReference type="EMBL" id="RZI46937.1"/>
    </source>
</evidence>
<dbReference type="InterPro" id="IPR005269">
    <property type="entry name" value="LOG"/>
</dbReference>
<dbReference type="PANTHER" id="PTHR31223:SF70">
    <property type="entry name" value="LOG FAMILY PROTEIN YJL055W"/>
    <property type="match status" value="1"/>
</dbReference>
<name>A0A4V2E011_9PROT</name>
<comment type="caution">
    <text evidence="4">The sequence shown here is derived from an EMBL/GenBank/DDBJ whole genome shotgun (WGS) entry which is preliminary data.</text>
</comment>
<dbReference type="GO" id="GO:0008714">
    <property type="term" value="F:AMP nucleosidase activity"/>
    <property type="evidence" value="ECO:0007669"/>
    <property type="project" value="UniProtKB-EC"/>
</dbReference>
<dbReference type="EMBL" id="SCFB01000002">
    <property type="protein sequence ID" value="RZI46937.1"/>
    <property type="molecule type" value="Genomic_DNA"/>
</dbReference>
<dbReference type="EC" id="3.2.2.n1" evidence="3"/>
<sequence length="181" mass="20042">MIKKVCVFCSSSDLVDITYHQAAALLGTLLAKQGFDLVFGGGATGLMGATSKAAIENGGSVYGFMPEFLRALEGTELDANHLEIVDTMHTRKQKMYDHADAFIVLPGGFGTLDELFETLGWRQLELHLKPIVVVNTLSYWDPLKKLFECVIDNNFALPKHRQYLTFVDTPEQAIESLQDVS</sequence>
<proteinExistence type="inferred from homology"/>
<dbReference type="NCBIfam" id="TIGR00730">
    <property type="entry name" value="Rossman fold protein, TIGR00730 family"/>
    <property type="match status" value="1"/>
</dbReference>
<dbReference type="Proteomes" id="UP000293550">
    <property type="component" value="Unassembled WGS sequence"/>
</dbReference>
<keyword evidence="5" id="KW-1185">Reference proteome</keyword>
<dbReference type="GO" id="GO:0009691">
    <property type="term" value="P:cytokinin biosynthetic process"/>
    <property type="evidence" value="ECO:0007669"/>
    <property type="project" value="UniProtKB-UniRule"/>
</dbReference>
<dbReference type="RefSeq" id="WP_130153407.1">
    <property type="nucleotide sequence ID" value="NZ_SCFB01000002.1"/>
</dbReference>